<feature type="non-terminal residue" evidence="2">
    <location>
        <position position="1"/>
    </location>
</feature>
<sequence>KQFGKLDVYSHRISQELELFQVIGETPSKFLSRLVGISPLATAVSLLRGPPKRKKGKLQIYDPTIPVRIKDKTTGKMVDAMGKFREAGPEEIIRYASLIQEEKAITQRKTELLGRPDISRRRVQPDTKGGTFGDKIAESIKPQRVPAVAKPKVIRQRNTRTGKERISYDGGKTWQMTG</sequence>
<dbReference type="AlphaFoldDB" id="X1PRL5"/>
<organism evidence="2">
    <name type="scientific">marine sediment metagenome</name>
    <dbReference type="NCBI Taxonomy" id="412755"/>
    <lineage>
        <taxon>unclassified sequences</taxon>
        <taxon>metagenomes</taxon>
        <taxon>ecological metagenomes</taxon>
    </lineage>
</organism>
<comment type="caution">
    <text evidence="2">The sequence shown here is derived from an EMBL/GenBank/DDBJ whole genome shotgun (WGS) entry which is preliminary data.</text>
</comment>
<feature type="region of interest" description="Disordered" evidence="1">
    <location>
        <begin position="157"/>
        <end position="178"/>
    </location>
</feature>
<name>X1PRL5_9ZZZZ</name>
<evidence type="ECO:0000313" key="2">
    <source>
        <dbReference type="EMBL" id="GAI58907.1"/>
    </source>
</evidence>
<evidence type="ECO:0000256" key="1">
    <source>
        <dbReference type="SAM" id="MobiDB-lite"/>
    </source>
</evidence>
<reference evidence="2" key="1">
    <citation type="journal article" date="2014" name="Front. Microbiol.">
        <title>High frequency of phylogenetically diverse reductive dehalogenase-homologous genes in deep subseafloor sedimentary metagenomes.</title>
        <authorList>
            <person name="Kawai M."/>
            <person name="Futagami T."/>
            <person name="Toyoda A."/>
            <person name="Takaki Y."/>
            <person name="Nishi S."/>
            <person name="Hori S."/>
            <person name="Arai W."/>
            <person name="Tsubouchi T."/>
            <person name="Morono Y."/>
            <person name="Uchiyama I."/>
            <person name="Ito T."/>
            <person name="Fujiyama A."/>
            <person name="Inagaki F."/>
            <person name="Takami H."/>
        </authorList>
    </citation>
    <scope>NUCLEOTIDE SEQUENCE</scope>
    <source>
        <strain evidence="2">Expedition CK06-06</strain>
    </source>
</reference>
<protein>
    <submittedName>
        <fullName evidence="2">Uncharacterized protein</fullName>
    </submittedName>
</protein>
<accession>X1PRL5</accession>
<gene>
    <name evidence="2" type="ORF">S06H3_54054</name>
</gene>
<proteinExistence type="predicted"/>
<dbReference type="EMBL" id="BARV01034531">
    <property type="protein sequence ID" value="GAI58907.1"/>
    <property type="molecule type" value="Genomic_DNA"/>
</dbReference>